<evidence type="ECO:0000313" key="1">
    <source>
        <dbReference type="EMBL" id="MCH7396505.1"/>
    </source>
</evidence>
<comment type="caution">
    <text evidence="1">The sequence shown here is derived from an EMBL/GenBank/DDBJ whole genome shotgun (WGS) entry which is preliminary data.</text>
</comment>
<sequence length="189" mass="22269">MKNTINKISSINKSIFSFGSNADSYSTGAYIYNQGSVNTPFFHSAKIKQIHNSISDEGIKRSHLNKKFIKYYTDFKEQFEKHIESFSEIEFEFAQEEMTKSLNFLLTFDPDKMSLELTFDCCIYYTFLKGNYTVYISHFLDLEEYDYEEITFAVFNNDDKLPSFAGDFESFKIAFSNLMVYKPELEFHY</sequence>
<organism evidence="1 2">
    <name type="scientific">Belliella calami</name>
    <dbReference type="NCBI Taxonomy" id="2923436"/>
    <lineage>
        <taxon>Bacteria</taxon>
        <taxon>Pseudomonadati</taxon>
        <taxon>Bacteroidota</taxon>
        <taxon>Cytophagia</taxon>
        <taxon>Cytophagales</taxon>
        <taxon>Cyclobacteriaceae</taxon>
        <taxon>Belliella</taxon>
    </lineage>
</organism>
<accession>A0ABS9UK14</accession>
<gene>
    <name evidence="1" type="ORF">MM236_00835</name>
</gene>
<dbReference type="RefSeq" id="WP_241273026.1">
    <property type="nucleotide sequence ID" value="NZ_JAKZGS010000001.1"/>
</dbReference>
<dbReference type="EMBL" id="JAKZGS010000001">
    <property type="protein sequence ID" value="MCH7396505.1"/>
    <property type="molecule type" value="Genomic_DNA"/>
</dbReference>
<proteinExistence type="predicted"/>
<name>A0ABS9UK14_9BACT</name>
<evidence type="ECO:0000313" key="2">
    <source>
        <dbReference type="Proteomes" id="UP001165488"/>
    </source>
</evidence>
<protein>
    <submittedName>
        <fullName evidence="1">Uncharacterized protein</fullName>
    </submittedName>
</protein>
<dbReference type="Proteomes" id="UP001165488">
    <property type="component" value="Unassembled WGS sequence"/>
</dbReference>
<reference evidence="1" key="1">
    <citation type="submission" date="2022-03" db="EMBL/GenBank/DDBJ databases">
        <title>De novo assembled genomes of Belliella spp. (Cyclobacteriaceae) strains.</title>
        <authorList>
            <person name="Szabo A."/>
            <person name="Korponai K."/>
            <person name="Felfoldi T."/>
        </authorList>
    </citation>
    <scope>NUCLEOTIDE SEQUENCE</scope>
    <source>
        <strain evidence="1">DSM 107340</strain>
    </source>
</reference>
<keyword evidence="2" id="KW-1185">Reference proteome</keyword>